<dbReference type="PANTHER" id="PTHR37422:SF13">
    <property type="entry name" value="LIPOPOLYSACCHARIDE BIOSYNTHESIS PROTEIN PA4999-RELATED"/>
    <property type="match status" value="1"/>
</dbReference>
<keyword evidence="4 5" id="KW-0472">Membrane</keyword>
<feature type="transmembrane region" description="Helical" evidence="5">
    <location>
        <begin position="126"/>
        <end position="145"/>
    </location>
</feature>
<evidence type="ECO:0000256" key="5">
    <source>
        <dbReference type="SAM" id="Phobius"/>
    </source>
</evidence>
<proteinExistence type="predicted"/>
<evidence type="ECO:0000256" key="1">
    <source>
        <dbReference type="ARBA" id="ARBA00004141"/>
    </source>
</evidence>
<feature type="transmembrane region" description="Helical" evidence="5">
    <location>
        <begin position="71"/>
        <end position="88"/>
    </location>
</feature>
<dbReference type="GO" id="GO:0016020">
    <property type="term" value="C:membrane"/>
    <property type="evidence" value="ECO:0007669"/>
    <property type="project" value="UniProtKB-SubCell"/>
</dbReference>
<feature type="domain" description="O-antigen ligase-related" evidence="6">
    <location>
        <begin position="264"/>
        <end position="403"/>
    </location>
</feature>
<evidence type="ECO:0000256" key="4">
    <source>
        <dbReference type="ARBA" id="ARBA00023136"/>
    </source>
</evidence>
<comment type="subcellular location">
    <subcellularLocation>
        <location evidence="1">Membrane</location>
        <topology evidence="1">Multi-pass membrane protein</topology>
    </subcellularLocation>
</comment>
<keyword evidence="8" id="KW-1185">Reference proteome</keyword>
<feature type="transmembrane region" description="Helical" evidence="5">
    <location>
        <begin position="151"/>
        <end position="168"/>
    </location>
</feature>
<gene>
    <name evidence="7" type="ORF">SAMN02745716_0140</name>
</gene>
<dbReference type="Proteomes" id="UP000222056">
    <property type="component" value="Unassembled WGS sequence"/>
</dbReference>
<feature type="transmembrane region" description="Helical" evidence="5">
    <location>
        <begin position="234"/>
        <end position="254"/>
    </location>
</feature>
<dbReference type="AlphaFoldDB" id="A0A1H6FHH9"/>
<dbReference type="InterPro" id="IPR051533">
    <property type="entry name" value="WaaL-like"/>
</dbReference>
<dbReference type="PANTHER" id="PTHR37422">
    <property type="entry name" value="TEICHURONIC ACID BIOSYNTHESIS PROTEIN TUAE"/>
    <property type="match status" value="1"/>
</dbReference>
<accession>A0A1H6FHH9</accession>
<sequence length="491" mass="51741">MAGSRASRLSAPVALEPARLDRSTPRFLLLVALPLALVVAFATPLYPQVACAIALLVAVLAVYASDRRRGLFALLALWFVVPGVRRVLGYTTVQLANDPLSLLPFVATAGAALIELTRARIPRPGLLAATAIGVAFAIGLPLGFAEAPLPAMFAFGAYVSGLGGGLLLGATLPRDEPIRVLFRAVLVLVPLIALYALWQRIAGLPRWDQAWLDFSGFWSIIVEREGALRVFSTLNSPGTLAPLLAFGLLAALVLRRRPTFALAFAALCGVALALTYVRSAWLALIAGALAFVVATRGRALPAVAGFAITAVAVTALLSPVSPAAREVVARVHTISAASSDRSVNERRQTLVEQLPASLTKPLGHGVGSAGEPSRLRGETPLRAPDNGYLSLLYQLGPIGFGLVAMVLAAAAGRASRLLREDEGELRAWAFALLAYYLVQLTAQDTFYGVHGVILGLLLGWALGSPVGGVDRRLARAATVDRRTLADGSRLR</sequence>
<dbReference type="OrthoDB" id="7295126at2"/>
<feature type="transmembrane region" description="Helical" evidence="5">
    <location>
        <begin position="180"/>
        <end position="198"/>
    </location>
</feature>
<feature type="transmembrane region" description="Helical" evidence="5">
    <location>
        <begin position="260"/>
        <end position="293"/>
    </location>
</feature>
<keyword evidence="3 5" id="KW-1133">Transmembrane helix</keyword>
<evidence type="ECO:0000313" key="8">
    <source>
        <dbReference type="Proteomes" id="UP000222056"/>
    </source>
</evidence>
<evidence type="ECO:0000313" key="7">
    <source>
        <dbReference type="EMBL" id="SEH10291.1"/>
    </source>
</evidence>
<evidence type="ECO:0000256" key="2">
    <source>
        <dbReference type="ARBA" id="ARBA00022692"/>
    </source>
</evidence>
<protein>
    <submittedName>
        <fullName evidence="7">O-antigen ligase like membrane protein</fullName>
    </submittedName>
</protein>
<feature type="transmembrane region" description="Helical" evidence="5">
    <location>
        <begin position="300"/>
        <end position="320"/>
    </location>
</feature>
<dbReference type="GO" id="GO:0016874">
    <property type="term" value="F:ligase activity"/>
    <property type="evidence" value="ECO:0007669"/>
    <property type="project" value="UniProtKB-KW"/>
</dbReference>
<evidence type="ECO:0000259" key="6">
    <source>
        <dbReference type="Pfam" id="PF04932"/>
    </source>
</evidence>
<feature type="transmembrane region" description="Helical" evidence="5">
    <location>
        <begin position="446"/>
        <end position="463"/>
    </location>
</feature>
<organism evidence="7 8">
    <name type="scientific">Thermoleophilum album</name>
    <dbReference type="NCBI Taxonomy" id="29539"/>
    <lineage>
        <taxon>Bacteria</taxon>
        <taxon>Bacillati</taxon>
        <taxon>Actinomycetota</taxon>
        <taxon>Thermoleophilia</taxon>
        <taxon>Thermoleophilales</taxon>
        <taxon>Thermoleophilaceae</taxon>
        <taxon>Thermoleophilum</taxon>
    </lineage>
</organism>
<feature type="transmembrane region" description="Helical" evidence="5">
    <location>
        <begin position="100"/>
        <end position="119"/>
    </location>
</feature>
<keyword evidence="2 5" id="KW-0812">Transmembrane</keyword>
<feature type="transmembrane region" description="Helical" evidence="5">
    <location>
        <begin position="24"/>
        <end position="41"/>
    </location>
</feature>
<dbReference type="Pfam" id="PF04932">
    <property type="entry name" value="Wzy_C"/>
    <property type="match status" value="1"/>
</dbReference>
<dbReference type="InterPro" id="IPR007016">
    <property type="entry name" value="O-antigen_ligase-rel_domated"/>
</dbReference>
<feature type="transmembrane region" description="Helical" evidence="5">
    <location>
        <begin position="391"/>
        <end position="411"/>
    </location>
</feature>
<reference evidence="8" key="1">
    <citation type="submission" date="2016-10" db="EMBL/GenBank/DDBJ databases">
        <authorList>
            <person name="Varghese N."/>
            <person name="Submissions S."/>
        </authorList>
    </citation>
    <scope>NUCLEOTIDE SEQUENCE [LARGE SCALE GENOMIC DNA]</scope>
    <source>
        <strain evidence="8">ATCC 35263</strain>
    </source>
</reference>
<feature type="transmembrane region" description="Helical" evidence="5">
    <location>
        <begin position="47"/>
        <end position="64"/>
    </location>
</feature>
<dbReference type="EMBL" id="FNWJ01000001">
    <property type="protein sequence ID" value="SEH10291.1"/>
    <property type="molecule type" value="Genomic_DNA"/>
</dbReference>
<keyword evidence="7" id="KW-0436">Ligase</keyword>
<name>A0A1H6FHH9_THEAL</name>
<evidence type="ECO:0000256" key="3">
    <source>
        <dbReference type="ARBA" id="ARBA00022989"/>
    </source>
</evidence>
<dbReference type="STRING" id="29539.SAMN02745716_0140"/>